<dbReference type="GO" id="GO:0006777">
    <property type="term" value="P:Mo-molybdopterin cofactor biosynthetic process"/>
    <property type="evidence" value="ECO:0007669"/>
    <property type="project" value="UniProtKB-KW"/>
</dbReference>
<protein>
    <recommendedName>
        <fullName evidence="8">Probable molybdenum cofactor guanylyltransferase</fullName>
        <shortName evidence="8">MoCo guanylyltransferase</shortName>
        <ecNumber evidence="8">2.7.7.77</ecNumber>
    </recommendedName>
    <alternativeName>
        <fullName evidence="8">GTP:molybdopterin guanylyltransferase</fullName>
    </alternativeName>
    <alternativeName>
        <fullName evidence="8">Mo-MPT guanylyltransferase</fullName>
    </alternativeName>
    <alternativeName>
        <fullName evidence="8">Molybdopterin guanylyltransferase</fullName>
    </alternativeName>
    <alternativeName>
        <fullName evidence="8">Molybdopterin-guanine dinucleotide synthase</fullName>
        <shortName evidence="8">MGD synthase</shortName>
    </alternativeName>
</protein>
<dbReference type="InterPro" id="IPR025877">
    <property type="entry name" value="MobA-like_NTP_Trfase"/>
</dbReference>
<dbReference type="CDD" id="cd02503">
    <property type="entry name" value="MobA"/>
    <property type="match status" value="1"/>
</dbReference>
<dbReference type="GeneID" id="55820886"/>
<dbReference type="EMBL" id="CP058215">
    <property type="protein sequence ID" value="QLC49548.1"/>
    <property type="molecule type" value="Genomic_DNA"/>
</dbReference>
<keyword evidence="1 8" id="KW-0963">Cytoplasm</keyword>
<evidence type="ECO:0000256" key="5">
    <source>
        <dbReference type="ARBA" id="ARBA00022842"/>
    </source>
</evidence>
<dbReference type="GO" id="GO:0046872">
    <property type="term" value="F:metal ion binding"/>
    <property type="evidence" value="ECO:0007669"/>
    <property type="project" value="UniProtKB-KW"/>
</dbReference>
<evidence type="ECO:0000313" key="10">
    <source>
        <dbReference type="EMBL" id="QLC49548.1"/>
    </source>
</evidence>
<evidence type="ECO:0000256" key="8">
    <source>
        <dbReference type="HAMAP-Rule" id="MF_00316"/>
    </source>
</evidence>
<dbReference type="OrthoDB" id="28434at2157"/>
<gene>
    <name evidence="8" type="primary">mobA</name>
    <name evidence="10" type="ORF">HWN40_04385</name>
</gene>
<dbReference type="KEGG" id="mzi:HWN40_04385"/>
<keyword evidence="4 8" id="KW-0547">Nucleotide-binding</keyword>
<dbReference type="GO" id="GO:0061603">
    <property type="term" value="F:molybdenum cofactor guanylyltransferase activity"/>
    <property type="evidence" value="ECO:0007669"/>
    <property type="project" value="UniProtKB-EC"/>
</dbReference>
<comment type="caution">
    <text evidence="8">Lacks conserved residue(s) required for the propagation of feature annotation.</text>
</comment>
<sequence>MNTEVNAEEVSYDFISTFQRDLPVTRSSILLAGGLGTRLNGYEKALLPLEEGTFIENTLQVLESVSDEVVVSFRDEEQLDLFREYVCGKETVIDKLRNIGPLGGMLEGFKKASGEYVFVVACDMPYLNGELINLLFERLEGHDAVLPVNSSGQKEPLHAVYRRKPMLSETKRCVGEGLRSVMAPVSALDDVLFLESEEISKIDKDLLSFTNINTARDMDMLGKDKPR</sequence>
<dbReference type="Proteomes" id="UP000509594">
    <property type="component" value="Chromosome"/>
</dbReference>
<feature type="binding site" evidence="8">
    <location>
        <begin position="31"/>
        <end position="33"/>
    </location>
    <ligand>
        <name>GTP</name>
        <dbReference type="ChEBI" id="CHEBI:37565"/>
    </ligand>
</feature>
<comment type="function">
    <text evidence="8">Transfers a GMP moiety from GTP to Mo-molybdopterin (Mo-MPT) cofactor (Moco or molybdenum cofactor) to form Mo-molybdopterin guanine dinucleotide (Mo-MGD) cofactor.</text>
</comment>
<evidence type="ECO:0000256" key="2">
    <source>
        <dbReference type="ARBA" id="ARBA00022679"/>
    </source>
</evidence>
<dbReference type="EC" id="2.7.7.77" evidence="8"/>
<keyword evidence="6 8" id="KW-0342">GTP-binding</keyword>
<accession>A0A7D5I3P8</accession>
<evidence type="ECO:0000256" key="1">
    <source>
        <dbReference type="ARBA" id="ARBA00022490"/>
    </source>
</evidence>
<comment type="similarity">
    <text evidence="8">Belongs to the MobA family.</text>
</comment>
<feature type="binding site" evidence="8">
    <location>
        <position position="123"/>
    </location>
    <ligand>
        <name>Mg(2+)</name>
        <dbReference type="ChEBI" id="CHEBI:18420"/>
    </ligand>
</feature>
<dbReference type="Pfam" id="PF12804">
    <property type="entry name" value="NTP_transf_3"/>
    <property type="match status" value="1"/>
</dbReference>
<dbReference type="GO" id="GO:0005737">
    <property type="term" value="C:cytoplasm"/>
    <property type="evidence" value="ECO:0007669"/>
    <property type="project" value="UniProtKB-SubCell"/>
</dbReference>
<feature type="domain" description="MobA-like NTP transferase" evidence="9">
    <location>
        <begin position="29"/>
        <end position="183"/>
    </location>
</feature>
<keyword evidence="7 8" id="KW-0501">Molybdenum cofactor biosynthesis</keyword>
<organism evidence="10 11">
    <name type="scientific">Methanolobus zinderi</name>
    <dbReference type="NCBI Taxonomy" id="536044"/>
    <lineage>
        <taxon>Archaea</taxon>
        <taxon>Methanobacteriati</taxon>
        <taxon>Methanobacteriota</taxon>
        <taxon>Stenosarchaea group</taxon>
        <taxon>Methanomicrobia</taxon>
        <taxon>Methanosarcinales</taxon>
        <taxon>Methanosarcinaceae</taxon>
        <taxon>Methanolobus</taxon>
    </lineage>
</organism>
<feature type="binding site" evidence="8">
    <location>
        <position position="94"/>
    </location>
    <ligand>
        <name>GTP</name>
        <dbReference type="ChEBI" id="CHEBI:37565"/>
    </ligand>
</feature>
<dbReference type="HAMAP" id="MF_00316">
    <property type="entry name" value="MobA"/>
    <property type="match status" value="1"/>
</dbReference>
<keyword evidence="5 8" id="KW-0460">Magnesium</keyword>
<keyword evidence="3 8" id="KW-0479">Metal-binding</keyword>
<proteinExistence type="inferred from homology"/>
<evidence type="ECO:0000259" key="9">
    <source>
        <dbReference type="Pfam" id="PF12804"/>
    </source>
</evidence>
<evidence type="ECO:0000256" key="3">
    <source>
        <dbReference type="ARBA" id="ARBA00022723"/>
    </source>
</evidence>
<feature type="binding site" evidence="8">
    <location>
        <position position="44"/>
    </location>
    <ligand>
        <name>GTP</name>
        <dbReference type="ChEBI" id="CHEBI:37565"/>
    </ligand>
</feature>
<dbReference type="GO" id="GO:0005525">
    <property type="term" value="F:GTP binding"/>
    <property type="evidence" value="ECO:0007669"/>
    <property type="project" value="UniProtKB-UniRule"/>
</dbReference>
<dbReference type="SUPFAM" id="SSF53448">
    <property type="entry name" value="Nucleotide-diphospho-sugar transferases"/>
    <property type="match status" value="1"/>
</dbReference>
<name>A0A7D5I3P8_9EURY</name>
<keyword evidence="2 8" id="KW-0808">Transferase</keyword>
<comment type="catalytic activity">
    <reaction evidence="8">
        <text>Mo-molybdopterin + GTP + H(+) = Mo-molybdopterin guanine dinucleotide + diphosphate</text>
        <dbReference type="Rhea" id="RHEA:34243"/>
        <dbReference type="ChEBI" id="CHEBI:15378"/>
        <dbReference type="ChEBI" id="CHEBI:33019"/>
        <dbReference type="ChEBI" id="CHEBI:37565"/>
        <dbReference type="ChEBI" id="CHEBI:71302"/>
        <dbReference type="ChEBI" id="CHEBI:71310"/>
        <dbReference type="EC" id="2.7.7.77"/>
    </reaction>
</comment>
<feature type="binding site" evidence="8">
    <location>
        <position position="123"/>
    </location>
    <ligand>
        <name>GTP</name>
        <dbReference type="ChEBI" id="CHEBI:37565"/>
    </ligand>
</feature>
<dbReference type="Gene3D" id="3.90.550.10">
    <property type="entry name" value="Spore Coat Polysaccharide Biosynthesis Protein SpsA, Chain A"/>
    <property type="match status" value="1"/>
</dbReference>
<keyword evidence="11" id="KW-1185">Reference proteome</keyword>
<comment type="subcellular location">
    <subcellularLocation>
        <location evidence="8">Cytoplasm</location>
    </subcellularLocation>
</comment>
<comment type="domain">
    <text evidence="8">The N-terminal domain determines nucleotide recognition and specific binding, while the C-terminal domain determines the specific binding to the target protein.</text>
</comment>
<evidence type="ECO:0000313" key="11">
    <source>
        <dbReference type="Proteomes" id="UP000509594"/>
    </source>
</evidence>
<dbReference type="RefSeq" id="WP_176964604.1">
    <property type="nucleotide sequence ID" value="NZ_CP058215.1"/>
</dbReference>
<evidence type="ECO:0000256" key="4">
    <source>
        <dbReference type="ARBA" id="ARBA00022741"/>
    </source>
</evidence>
<comment type="cofactor">
    <cofactor evidence="8">
        <name>Mg(2+)</name>
        <dbReference type="ChEBI" id="CHEBI:18420"/>
    </cofactor>
</comment>
<dbReference type="InterPro" id="IPR029044">
    <property type="entry name" value="Nucleotide-diphossugar_trans"/>
</dbReference>
<dbReference type="AlphaFoldDB" id="A0A7D5I3P8"/>
<dbReference type="InterPro" id="IPR013482">
    <property type="entry name" value="Molybde_CF_guanTrfase"/>
</dbReference>
<evidence type="ECO:0000256" key="6">
    <source>
        <dbReference type="ARBA" id="ARBA00023134"/>
    </source>
</evidence>
<reference evidence="10 11" key="1">
    <citation type="submission" date="2020-06" db="EMBL/GenBank/DDBJ databases">
        <title>Methanolobus halotolerans sp. nov., isolated from a saline lake Tus in Siberia.</title>
        <authorList>
            <person name="Shen Y."/>
            <person name="Chen S.-C."/>
            <person name="Lai M.-C."/>
            <person name="Huang H.-H."/>
            <person name="Chiu H.-H."/>
            <person name="Tang S.-L."/>
            <person name="Rogozin D.Y."/>
            <person name="Degermendzhy A.G."/>
        </authorList>
    </citation>
    <scope>NUCLEOTIDE SEQUENCE [LARGE SCALE GENOMIC DNA]</scope>
    <source>
        <strain evidence="10 11">DSM 21339</strain>
    </source>
</reference>
<dbReference type="PANTHER" id="PTHR19136">
    <property type="entry name" value="MOLYBDENUM COFACTOR GUANYLYLTRANSFERASE"/>
    <property type="match status" value="1"/>
</dbReference>
<keyword evidence="10" id="KW-0548">Nucleotidyltransferase</keyword>
<evidence type="ECO:0000256" key="7">
    <source>
        <dbReference type="ARBA" id="ARBA00023150"/>
    </source>
</evidence>
<dbReference type="PANTHER" id="PTHR19136:SF81">
    <property type="entry name" value="MOLYBDENUM COFACTOR GUANYLYLTRANSFERASE"/>
    <property type="match status" value="1"/>
</dbReference>